<feature type="region of interest" description="Disordered" evidence="7">
    <location>
        <begin position="738"/>
        <end position="836"/>
    </location>
</feature>
<evidence type="ECO:0000256" key="6">
    <source>
        <dbReference type="ARBA" id="ARBA00043957"/>
    </source>
</evidence>
<dbReference type="GO" id="GO:0071040">
    <property type="term" value="P:nuclear polyadenylation-dependent antisense transcript catabolic process"/>
    <property type="evidence" value="ECO:0007669"/>
    <property type="project" value="TreeGrafter"/>
</dbReference>
<dbReference type="PROSITE" id="PS50967">
    <property type="entry name" value="HRDC"/>
    <property type="match status" value="1"/>
</dbReference>
<evidence type="ECO:0000313" key="10">
    <source>
        <dbReference type="WBParaSite" id="Pan_g8116.t1"/>
    </source>
</evidence>
<dbReference type="Proteomes" id="UP000492821">
    <property type="component" value="Unassembled WGS sequence"/>
</dbReference>
<dbReference type="WBParaSite" id="Pan_g8116.t1">
    <property type="protein sequence ID" value="Pan_g8116.t1"/>
    <property type="gene ID" value="Pan_g8116"/>
</dbReference>
<protein>
    <submittedName>
        <fullName evidence="10">HRDC domain-containing protein</fullName>
    </submittedName>
</protein>
<feature type="compositionally biased region" description="Basic residues" evidence="7">
    <location>
        <begin position="815"/>
        <end position="836"/>
    </location>
</feature>
<evidence type="ECO:0000256" key="5">
    <source>
        <dbReference type="ARBA" id="ARBA00023242"/>
    </source>
</evidence>
<dbReference type="GO" id="GO:0000166">
    <property type="term" value="F:nucleotide binding"/>
    <property type="evidence" value="ECO:0007669"/>
    <property type="project" value="InterPro"/>
</dbReference>
<evidence type="ECO:0000256" key="4">
    <source>
        <dbReference type="ARBA" id="ARBA00022839"/>
    </source>
</evidence>
<evidence type="ECO:0000259" key="8">
    <source>
        <dbReference type="PROSITE" id="PS50967"/>
    </source>
</evidence>
<dbReference type="GO" id="GO:0000176">
    <property type="term" value="C:nuclear exosome (RNase complex)"/>
    <property type="evidence" value="ECO:0007669"/>
    <property type="project" value="TreeGrafter"/>
</dbReference>
<dbReference type="GO" id="GO:0071051">
    <property type="term" value="P:poly(A)-dependent snoRNA 3'-end processing"/>
    <property type="evidence" value="ECO:0007669"/>
    <property type="project" value="TreeGrafter"/>
</dbReference>
<dbReference type="GO" id="GO:0071035">
    <property type="term" value="P:nuclear polyadenylation-dependent rRNA catabolic process"/>
    <property type="evidence" value="ECO:0007669"/>
    <property type="project" value="TreeGrafter"/>
</dbReference>
<evidence type="ECO:0000256" key="3">
    <source>
        <dbReference type="ARBA" id="ARBA00022801"/>
    </source>
</evidence>
<dbReference type="SMART" id="SM00341">
    <property type="entry name" value="HRDC"/>
    <property type="match status" value="1"/>
</dbReference>
<dbReference type="SMART" id="SM00474">
    <property type="entry name" value="35EXOc"/>
    <property type="match status" value="1"/>
</dbReference>
<dbReference type="InterPro" id="IPR012337">
    <property type="entry name" value="RNaseH-like_sf"/>
</dbReference>
<dbReference type="GO" id="GO:0005730">
    <property type="term" value="C:nucleolus"/>
    <property type="evidence" value="ECO:0007669"/>
    <property type="project" value="TreeGrafter"/>
</dbReference>
<dbReference type="GO" id="GO:0071039">
    <property type="term" value="P:nuclear polyadenylation-dependent CUT catabolic process"/>
    <property type="evidence" value="ECO:0007669"/>
    <property type="project" value="TreeGrafter"/>
</dbReference>
<dbReference type="GO" id="GO:0000467">
    <property type="term" value="P:exonucleolytic trimming to generate mature 3'-end of 5.8S rRNA from tricistronic rRNA transcript (SSU-rRNA, 5.8S rRNA, LSU-rRNA)"/>
    <property type="evidence" value="ECO:0007669"/>
    <property type="project" value="InterPro"/>
</dbReference>
<comment type="subcellular location">
    <subcellularLocation>
        <location evidence="1">Nucleus</location>
    </subcellularLocation>
</comment>
<reference evidence="9" key="1">
    <citation type="journal article" date="2013" name="Genetics">
        <title>The draft genome and transcriptome of Panagrellus redivivus are shaped by the harsh demands of a free-living lifestyle.</title>
        <authorList>
            <person name="Srinivasan J."/>
            <person name="Dillman A.R."/>
            <person name="Macchietto M.G."/>
            <person name="Heikkinen L."/>
            <person name="Lakso M."/>
            <person name="Fracchia K.M."/>
            <person name="Antoshechkin I."/>
            <person name="Mortazavi A."/>
            <person name="Wong G."/>
            <person name="Sternberg P.W."/>
        </authorList>
    </citation>
    <scope>NUCLEOTIDE SEQUENCE [LARGE SCALE GENOMIC DNA]</scope>
    <source>
        <strain evidence="9">MT8872</strain>
    </source>
</reference>
<sequence>MAEPPAQPPTTDSMDIAAKDARSKCTRLRNSVNILRKALDDLPLAGRGFELCLSFPGVPELIELQRKKMSEHIASLYNGAGYKKKFPTLIDDIMLQNEANHFLEEKITRAIDQAKAEARGGRVMVPVLQSTAMSHMGAVDYVPESTPYKKDSGGRYGVLSGNKKPNENVAVFHQGLFVAKNLPKPQTAFQDLINNSDAPFVPKLRVKHHAAQRTSNMKVIDDDDGGRQWTSDASGAAHPYDYELETFTVPAEQKVHAELTPKKTLEEVPFTLVNDKASLDALIKVLNASKLFAVDLEHHAYRTYLGLTCLIQISTMDHDYVVDPFPIWGDVGALNEPFTDPKILKIFHGGDSDVIWLQRDFGIYVVNMFDTHQAMRVLGTSRLSYQYLVEQYCGITLGKELQKADWRLRPLTEEHIKYARGDTRYLLYCYEHLRNDLLAKPTTRDLLNEVYRLSANLARKTFEQPRFSETGYMKLVSRRRPTNQQAYALRALWKWRDSTAREADESLAYILPDHMLMQIAEVLPRERNGIISCCSPVPVYLKRDLLVIHRIMMEARDLPLDRSGQLKNTGDALTDAFTRTLADIEQKSFFEKRLEELFPCDCNVARFIDDEMDQEESENVPVAEPTDFVFVITEPASKNDADILKRLKASSERISEYATPYEAYQLALKHSEQRRLEEANKKPVDTGPKVTFSHHDEHVPRTAAQIARQEAEKRNQEEGEISDDADILVNDRLVLTRKAQKRRQQQSNKSTDVFIPRNGISKAKRAKPNVPSSSEPKHEEREHKPVKPEQYANIDERMFNQVPSTSGAYNGQSSRGKKKNNRGGRGRGRGRGGKRD</sequence>
<reference evidence="10" key="2">
    <citation type="submission" date="2020-10" db="UniProtKB">
        <authorList>
            <consortium name="WormBaseParasite"/>
        </authorList>
    </citation>
    <scope>IDENTIFICATION</scope>
</reference>
<keyword evidence="4" id="KW-0269">Exonuclease</keyword>
<keyword evidence="3" id="KW-0378">Hydrolase</keyword>
<keyword evidence="9" id="KW-1185">Reference proteome</keyword>
<dbReference type="FunFam" id="1.10.150.80:FF:000001">
    <property type="entry name" value="Putative exosome component 10"/>
    <property type="match status" value="1"/>
</dbReference>
<dbReference type="InterPro" id="IPR002562">
    <property type="entry name" value="3'-5'_exonuclease_dom"/>
</dbReference>
<evidence type="ECO:0000256" key="7">
    <source>
        <dbReference type="SAM" id="MobiDB-lite"/>
    </source>
</evidence>
<dbReference type="SUPFAM" id="SSF47819">
    <property type="entry name" value="HRDC-like"/>
    <property type="match status" value="1"/>
</dbReference>
<dbReference type="Pfam" id="PF01612">
    <property type="entry name" value="DNA_pol_A_exo1"/>
    <property type="match status" value="1"/>
</dbReference>
<dbReference type="PANTHER" id="PTHR12124">
    <property type="entry name" value="POLYMYOSITIS/SCLERODERMA AUTOANTIGEN-RELATED"/>
    <property type="match status" value="1"/>
</dbReference>
<dbReference type="Gene3D" id="3.30.420.10">
    <property type="entry name" value="Ribonuclease H-like superfamily/Ribonuclease H"/>
    <property type="match status" value="1"/>
</dbReference>
<feature type="compositionally biased region" description="Polar residues" evidence="7">
    <location>
        <begin position="801"/>
        <end position="814"/>
    </location>
</feature>
<dbReference type="GO" id="GO:0071044">
    <property type="term" value="P:histone mRNA catabolic process"/>
    <property type="evidence" value="ECO:0007669"/>
    <property type="project" value="TreeGrafter"/>
</dbReference>
<dbReference type="GO" id="GO:0071036">
    <property type="term" value="P:nuclear polyadenylation-dependent snoRNA catabolic process"/>
    <property type="evidence" value="ECO:0007669"/>
    <property type="project" value="TreeGrafter"/>
</dbReference>
<feature type="compositionally biased region" description="Basic and acidic residues" evidence="7">
    <location>
        <begin position="775"/>
        <end position="787"/>
    </location>
</feature>
<dbReference type="GO" id="GO:0071037">
    <property type="term" value="P:nuclear polyadenylation-dependent snRNA catabolic process"/>
    <property type="evidence" value="ECO:0007669"/>
    <property type="project" value="TreeGrafter"/>
</dbReference>
<dbReference type="InterPro" id="IPR002121">
    <property type="entry name" value="HRDC_dom"/>
</dbReference>
<evidence type="ECO:0000313" key="9">
    <source>
        <dbReference type="Proteomes" id="UP000492821"/>
    </source>
</evidence>
<keyword evidence="2" id="KW-0540">Nuclease</keyword>
<dbReference type="GO" id="GO:0003727">
    <property type="term" value="F:single-stranded RNA binding"/>
    <property type="evidence" value="ECO:0007669"/>
    <property type="project" value="TreeGrafter"/>
</dbReference>
<accession>A0A7E4W9T1</accession>
<dbReference type="GO" id="GO:0000175">
    <property type="term" value="F:3'-5'-RNA exonuclease activity"/>
    <property type="evidence" value="ECO:0007669"/>
    <property type="project" value="InterPro"/>
</dbReference>
<feature type="domain" description="HRDC" evidence="8">
    <location>
        <begin position="482"/>
        <end position="562"/>
    </location>
</feature>
<feature type="region of interest" description="Disordered" evidence="7">
    <location>
        <begin position="674"/>
        <end position="701"/>
    </location>
</feature>
<dbReference type="Pfam" id="PF00570">
    <property type="entry name" value="HRDC"/>
    <property type="match status" value="1"/>
</dbReference>
<evidence type="ECO:0000256" key="1">
    <source>
        <dbReference type="ARBA" id="ARBA00004123"/>
    </source>
</evidence>
<dbReference type="GO" id="GO:0071038">
    <property type="term" value="P:TRAMP-dependent tRNA surveillance pathway"/>
    <property type="evidence" value="ECO:0007669"/>
    <property type="project" value="TreeGrafter"/>
</dbReference>
<dbReference type="InterPro" id="IPR036397">
    <property type="entry name" value="RNaseH_sf"/>
</dbReference>
<dbReference type="Gene3D" id="1.10.150.80">
    <property type="entry name" value="HRDC domain"/>
    <property type="match status" value="1"/>
</dbReference>
<keyword evidence="5" id="KW-0539">Nucleus</keyword>
<proteinExistence type="inferred from homology"/>
<name>A0A7E4W9T1_PANRE</name>
<dbReference type="InterPro" id="IPR045092">
    <property type="entry name" value="Rrp6-like"/>
</dbReference>
<dbReference type="InterPro" id="IPR044876">
    <property type="entry name" value="HRDC_dom_sf"/>
</dbReference>
<comment type="similarity">
    <text evidence="6">Belongs to the exosome component 10/RRP6 family.</text>
</comment>
<dbReference type="AlphaFoldDB" id="A0A7E4W9T1"/>
<dbReference type="InterPro" id="IPR010997">
    <property type="entry name" value="HRDC-like_sf"/>
</dbReference>
<dbReference type="InterPro" id="IPR049559">
    <property type="entry name" value="Rrp6p-like_exo"/>
</dbReference>
<feature type="compositionally biased region" description="Basic and acidic residues" evidence="7">
    <location>
        <begin position="674"/>
        <end position="684"/>
    </location>
</feature>
<dbReference type="CDD" id="cd06147">
    <property type="entry name" value="Rrp6p_like_exo"/>
    <property type="match status" value="1"/>
</dbReference>
<evidence type="ECO:0000256" key="2">
    <source>
        <dbReference type="ARBA" id="ARBA00022722"/>
    </source>
</evidence>
<dbReference type="SUPFAM" id="SSF53098">
    <property type="entry name" value="Ribonuclease H-like"/>
    <property type="match status" value="1"/>
</dbReference>
<dbReference type="PANTHER" id="PTHR12124:SF47">
    <property type="entry name" value="EXOSOME COMPONENT 10"/>
    <property type="match status" value="1"/>
</dbReference>
<organism evidence="9 10">
    <name type="scientific">Panagrellus redivivus</name>
    <name type="common">Microworm</name>
    <dbReference type="NCBI Taxonomy" id="6233"/>
    <lineage>
        <taxon>Eukaryota</taxon>
        <taxon>Metazoa</taxon>
        <taxon>Ecdysozoa</taxon>
        <taxon>Nematoda</taxon>
        <taxon>Chromadorea</taxon>
        <taxon>Rhabditida</taxon>
        <taxon>Tylenchina</taxon>
        <taxon>Panagrolaimomorpha</taxon>
        <taxon>Panagrolaimoidea</taxon>
        <taxon>Panagrolaimidae</taxon>
        <taxon>Panagrellus</taxon>
    </lineage>
</organism>